<dbReference type="FunCoup" id="B4MPN2">
    <property type="interactions" value="13"/>
</dbReference>
<comment type="subcellular location">
    <subcellularLocation>
        <location evidence="1">Secreted</location>
    </subcellularLocation>
</comment>
<dbReference type="GO" id="GO:0006508">
    <property type="term" value="P:proteolysis"/>
    <property type="evidence" value="ECO:0007669"/>
    <property type="project" value="InterPro"/>
</dbReference>
<evidence type="ECO:0000256" key="3">
    <source>
        <dbReference type="ARBA" id="ARBA00023157"/>
    </source>
</evidence>
<dbReference type="OMA" id="RECVPRH"/>
<keyword evidence="3" id="KW-1015">Disulfide bond</keyword>
<reference evidence="8 9" key="1">
    <citation type="journal article" date="2007" name="Nature">
        <title>Evolution of genes and genomes on the Drosophila phylogeny.</title>
        <authorList>
            <consortium name="Drosophila 12 Genomes Consortium"/>
            <person name="Clark A.G."/>
            <person name="Eisen M.B."/>
            <person name="Smith D.R."/>
            <person name="Bergman C.M."/>
            <person name="Oliver B."/>
            <person name="Markow T.A."/>
            <person name="Kaufman T.C."/>
            <person name="Kellis M."/>
            <person name="Gelbart W."/>
            <person name="Iyer V.N."/>
            <person name="Pollard D.A."/>
            <person name="Sackton T.B."/>
            <person name="Larracuente A.M."/>
            <person name="Singh N.D."/>
            <person name="Abad J.P."/>
            <person name="Abt D.N."/>
            <person name="Adryan B."/>
            <person name="Aguade M."/>
            <person name="Akashi H."/>
            <person name="Anderson W.W."/>
            <person name="Aquadro C.F."/>
            <person name="Ardell D.H."/>
            <person name="Arguello R."/>
            <person name="Artieri C.G."/>
            <person name="Barbash D.A."/>
            <person name="Barker D."/>
            <person name="Barsanti P."/>
            <person name="Batterham P."/>
            <person name="Batzoglou S."/>
            <person name="Begun D."/>
            <person name="Bhutkar A."/>
            <person name="Blanco E."/>
            <person name="Bosak S.A."/>
            <person name="Bradley R.K."/>
            <person name="Brand A.D."/>
            <person name="Brent M.R."/>
            <person name="Brooks A.N."/>
            <person name="Brown R.H."/>
            <person name="Butlin R.K."/>
            <person name="Caggese C."/>
            <person name="Calvi B.R."/>
            <person name="Bernardo de Carvalho A."/>
            <person name="Caspi A."/>
            <person name="Castrezana S."/>
            <person name="Celniker S.E."/>
            <person name="Chang J.L."/>
            <person name="Chapple C."/>
            <person name="Chatterji S."/>
            <person name="Chinwalla A."/>
            <person name="Civetta A."/>
            <person name="Clifton S.W."/>
            <person name="Comeron J.M."/>
            <person name="Costello J.C."/>
            <person name="Coyne J.A."/>
            <person name="Daub J."/>
            <person name="David R.G."/>
            <person name="Delcher A.L."/>
            <person name="Delehaunty K."/>
            <person name="Do C.B."/>
            <person name="Ebling H."/>
            <person name="Edwards K."/>
            <person name="Eickbush T."/>
            <person name="Evans J.D."/>
            <person name="Filipski A."/>
            <person name="Findeiss S."/>
            <person name="Freyhult E."/>
            <person name="Fulton L."/>
            <person name="Fulton R."/>
            <person name="Garcia A.C."/>
            <person name="Gardiner A."/>
            <person name="Garfield D.A."/>
            <person name="Garvin B.E."/>
            <person name="Gibson G."/>
            <person name="Gilbert D."/>
            <person name="Gnerre S."/>
            <person name="Godfrey J."/>
            <person name="Good R."/>
            <person name="Gotea V."/>
            <person name="Gravely B."/>
            <person name="Greenberg A.J."/>
            <person name="Griffiths-Jones S."/>
            <person name="Gross S."/>
            <person name="Guigo R."/>
            <person name="Gustafson E.A."/>
            <person name="Haerty W."/>
            <person name="Hahn M.W."/>
            <person name="Halligan D.L."/>
            <person name="Halpern A.L."/>
            <person name="Halter G.M."/>
            <person name="Han M.V."/>
            <person name="Heger A."/>
            <person name="Hillier L."/>
            <person name="Hinrichs A.S."/>
            <person name="Holmes I."/>
            <person name="Hoskins R.A."/>
            <person name="Hubisz M.J."/>
            <person name="Hultmark D."/>
            <person name="Huntley M.A."/>
            <person name="Jaffe D.B."/>
            <person name="Jagadeeshan S."/>
            <person name="Jeck W.R."/>
            <person name="Johnson J."/>
            <person name="Jones C.D."/>
            <person name="Jordan W.C."/>
            <person name="Karpen G.H."/>
            <person name="Kataoka E."/>
            <person name="Keightley P.D."/>
            <person name="Kheradpour P."/>
            <person name="Kirkness E.F."/>
            <person name="Koerich L.B."/>
            <person name="Kristiansen K."/>
            <person name="Kudrna D."/>
            <person name="Kulathinal R.J."/>
            <person name="Kumar S."/>
            <person name="Kwok R."/>
            <person name="Lander E."/>
            <person name="Langley C.H."/>
            <person name="Lapoint R."/>
            <person name="Lazzaro B.P."/>
            <person name="Lee S.J."/>
            <person name="Levesque L."/>
            <person name="Li R."/>
            <person name="Lin C.F."/>
            <person name="Lin M.F."/>
            <person name="Lindblad-Toh K."/>
            <person name="Llopart A."/>
            <person name="Long M."/>
            <person name="Low L."/>
            <person name="Lozovsky E."/>
            <person name="Lu J."/>
            <person name="Luo M."/>
            <person name="Machado C.A."/>
            <person name="Makalowski W."/>
            <person name="Marzo M."/>
            <person name="Matsuda M."/>
            <person name="Matzkin L."/>
            <person name="McAllister B."/>
            <person name="McBride C.S."/>
            <person name="McKernan B."/>
            <person name="McKernan K."/>
            <person name="Mendez-Lago M."/>
            <person name="Minx P."/>
            <person name="Mollenhauer M.U."/>
            <person name="Montooth K."/>
            <person name="Mount S.M."/>
            <person name="Mu X."/>
            <person name="Myers E."/>
            <person name="Negre B."/>
            <person name="Newfeld S."/>
            <person name="Nielsen R."/>
            <person name="Noor M.A."/>
            <person name="O'Grady P."/>
            <person name="Pachter L."/>
            <person name="Papaceit M."/>
            <person name="Parisi M.J."/>
            <person name="Parisi M."/>
            <person name="Parts L."/>
            <person name="Pedersen J.S."/>
            <person name="Pesole G."/>
            <person name="Phillippy A.M."/>
            <person name="Ponting C.P."/>
            <person name="Pop M."/>
            <person name="Porcelli D."/>
            <person name="Powell J.R."/>
            <person name="Prohaska S."/>
            <person name="Pruitt K."/>
            <person name="Puig M."/>
            <person name="Quesneville H."/>
            <person name="Ram K.R."/>
            <person name="Rand D."/>
            <person name="Rasmussen M.D."/>
            <person name="Reed L.K."/>
            <person name="Reenan R."/>
            <person name="Reily A."/>
            <person name="Remington K.A."/>
            <person name="Rieger T.T."/>
            <person name="Ritchie M.G."/>
            <person name="Robin C."/>
            <person name="Rogers Y.H."/>
            <person name="Rohde C."/>
            <person name="Rozas J."/>
            <person name="Rubenfield M.J."/>
            <person name="Ruiz A."/>
            <person name="Russo S."/>
            <person name="Salzberg S.L."/>
            <person name="Sanchez-Gracia A."/>
            <person name="Saranga D.J."/>
            <person name="Sato H."/>
            <person name="Schaeffer S.W."/>
            <person name="Schatz M.C."/>
            <person name="Schlenke T."/>
            <person name="Schwartz R."/>
            <person name="Segarra C."/>
            <person name="Singh R.S."/>
            <person name="Sirot L."/>
            <person name="Sirota M."/>
            <person name="Sisneros N.B."/>
            <person name="Smith C.D."/>
            <person name="Smith T.F."/>
            <person name="Spieth J."/>
            <person name="Stage D.E."/>
            <person name="Stark A."/>
            <person name="Stephan W."/>
            <person name="Strausberg R.L."/>
            <person name="Strempel S."/>
            <person name="Sturgill D."/>
            <person name="Sutton G."/>
            <person name="Sutton G.G."/>
            <person name="Tao W."/>
            <person name="Teichmann S."/>
            <person name="Tobari Y.N."/>
            <person name="Tomimura Y."/>
            <person name="Tsolas J.M."/>
            <person name="Valente V.L."/>
            <person name="Venter E."/>
            <person name="Venter J.C."/>
            <person name="Vicario S."/>
            <person name="Vieira F.G."/>
            <person name="Vilella A.J."/>
            <person name="Villasante A."/>
            <person name="Walenz B."/>
            <person name="Wang J."/>
            <person name="Wasserman M."/>
            <person name="Watts T."/>
            <person name="Wilson D."/>
            <person name="Wilson R.K."/>
            <person name="Wing R.A."/>
            <person name="Wolfner M.F."/>
            <person name="Wong A."/>
            <person name="Wong G.K."/>
            <person name="Wu C.I."/>
            <person name="Wu G."/>
            <person name="Yamamoto D."/>
            <person name="Yang H.P."/>
            <person name="Yang S.P."/>
            <person name="Yorke J.A."/>
            <person name="Yoshida K."/>
            <person name="Zdobnov E."/>
            <person name="Zhang P."/>
            <person name="Zhang Y."/>
            <person name="Zimin A.V."/>
            <person name="Baldwin J."/>
            <person name="Abdouelleil A."/>
            <person name="Abdulkadir J."/>
            <person name="Abebe A."/>
            <person name="Abera B."/>
            <person name="Abreu J."/>
            <person name="Acer S.C."/>
            <person name="Aftuck L."/>
            <person name="Alexander A."/>
            <person name="An P."/>
            <person name="Anderson E."/>
            <person name="Anderson S."/>
            <person name="Arachi H."/>
            <person name="Azer M."/>
            <person name="Bachantsang P."/>
            <person name="Barry A."/>
            <person name="Bayul T."/>
            <person name="Berlin A."/>
            <person name="Bessette D."/>
            <person name="Bloom T."/>
            <person name="Blye J."/>
            <person name="Boguslavskiy L."/>
            <person name="Bonnet C."/>
            <person name="Boukhgalter B."/>
            <person name="Bourzgui I."/>
            <person name="Brown A."/>
            <person name="Cahill P."/>
            <person name="Channer S."/>
            <person name="Cheshatsang Y."/>
            <person name="Chuda L."/>
            <person name="Citroen M."/>
            <person name="Collymore A."/>
            <person name="Cooke P."/>
            <person name="Costello M."/>
            <person name="D'Aco K."/>
            <person name="Daza R."/>
            <person name="De Haan G."/>
            <person name="DeGray S."/>
            <person name="DeMaso C."/>
            <person name="Dhargay N."/>
            <person name="Dooley K."/>
            <person name="Dooley E."/>
            <person name="Doricent M."/>
            <person name="Dorje P."/>
            <person name="Dorjee K."/>
            <person name="Dupes A."/>
            <person name="Elong R."/>
            <person name="Falk J."/>
            <person name="Farina A."/>
            <person name="Faro S."/>
            <person name="Ferguson D."/>
            <person name="Fisher S."/>
            <person name="Foley C.D."/>
            <person name="Franke A."/>
            <person name="Friedrich D."/>
            <person name="Gadbois L."/>
            <person name="Gearin G."/>
            <person name="Gearin C.R."/>
            <person name="Giannoukos G."/>
            <person name="Goode T."/>
            <person name="Graham J."/>
            <person name="Grandbois E."/>
            <person name="Grewal S."/>
            <person name="Gyaltsen K."/>
            <person name="Hafez N."/>
            <person name="Hagos B."/>
            <person name="Hall J."/>
            <person name="Henson C."/>
            <person name="Hollinger A."/>
            <person name="Honan T."/>
            <person name="Huard M.D."/>
            <person name="Hughes L."/>
            <person name="Hurhula B."/>
            <person name="Husby M.E."/>
            <person name="Kamat A."/>
            <person name="Kanga B."/>
            <person name="Kashin S."/>
            <person name="Khazanovich D."/>
            <person name="Kisner P."/>
            <person name="Lance K."/>
            <person name="Lara M."/>
            <person name="Lee W."/>
            <person name="Lennon N."/>
            <person name="Letendre F."/>
            <person name="LeVine R."/>
            <person name="Lipovsky A."/>
            <person name="Liu X."/>
            <person name="Liu J."/>
            <person name="Liu S."/>
            <person name="Lokyitsang T."/>
            <person name="Lokyitsang Y."/>
            <person name="Lubonja R."/>
            <person name="Lui A."/>
            <person name="MacDonald P."/>
            <person name="Magnisalis V."/>
            <person name="Maru K."/>
            <person name="Matthews C."/>
            <person name="McCusker W."/>
            <person name="McDonough S."/>
            <person name="Mehta T."/>
            <person name="Meldrim J."/>
            <person name="Meneus L."/>
            <person name="Mihai O."/>
            <person name="Mihalev A."/>
            <person name="Mihova T."/>
            <person name="Mittelman R."/>
            <person name="Mlenga V."/>
            <person name="Montmayeur A."/>
            <person name="Mulrain L."/>
            <person name="Navidi A."/>
            <person name="Naylor J."/>
            <person name="Negash T."/>
            <person name="Nguyen T."/>
            <person name="Nguyen N."/>
            <person name="Nicol R."/>
            <person name="Norbu C."/>
            <person name="Norbu N."/>
            <person name="Novod N."/>
            <person name="O'Neill B."/>
            <person name="Osman S."/>
            <person name="Markiewicz E."/>
            <person name="Oyono O.L."/>
            <person name="Patti C."/>
            <person name="Phunkhang P."/>
            <person name="Pierre F."/>
            <person name="Priest M."/>
            <person name="Raghuraman S."/>
            <person name="Rege F."/>
            <person name="Reyes R."/>
            <person name="Rise C."/>
            <person name="Rogov P."/>
            <person name="Ross K."/>
            <person name="Ryan E."/>
            <person name="Settipalli S."/>
            <person name="Shea T."/>
            <person name="Sherpa N."/>
            <person name="Shi L."/>
            <person name="Shih D."/>
            <person name="Sparrow T."/>
            <person name="Spaulding J."/>
            <person name="Stalker J."/>
            <person name="Stange-Thomann N."/>
            <person name="Stavropoulos S."/>
            <person name="Stone C."/>
            <person name="Strader C."/>
            <person name="Tesfaye S."/>
            <person name="Thomson T."/>
            <person name="Thoulutsang Y."/>
            <person name="Thoulutsang D."/>
            <person name="Topham K."/>
            <person name="Topping I."/>
            <person name="Tsamla T."/>
            <person name="Vassiliev H."/>
            <person name="Vo A."/>
            <person name="Wangchuk T."/>
            <person name="Wangdi T."/>
            <person name="Weiand M."/>
            <person name="Wilkinson J."/>
            <person name="Wilson A."/>
            <person name="Yadav S."/>
            <person name="Young G."/>
            <person name="Yu Q."/>
            <person name="Zembek L."/>
            <person name="Zhong D."/>
            <person name="Zimmer A."/>
            <person name="Zwirko Z."/>
            <person name="Jaffe D.B."/>
            <person name="Alvarez P."/>
            <person name="Brockman W."/>
            <person name="Butler J."/>
            <person name="Chin C."/>
            <person name="Gnerre S."/>
            <person name="Grabherr M."/>
            <person name="Kleber M."/>
            <person name="Mauceli E."/>
            <person name="MacCallum I."/>
        </authorList>
    </citation>
    <scope>NUCLEOTIDE SEQUENCE [LARGE SCALE GENOMIC DNA]</scope>
    <source>
        <strain evidence="9">Tucson 14030-0811.24</strain>
    </source>
</reference>
<accession>B4MPN2</accession>
<dbReference type="InterPro" id="IPR041515">
    <property type="entry name" value="PPAF-2-like_Clip"/>
</dbReference>
<dbReference type="CDD" id="cd00190">
    <property type="entry name" value="Tryp_SPc"/>
    <property type="match status" value="1"/>
</dbReference>
<dbReference type="EMBL" id="CH963849">
    <property type="protein sequence ID" value="EDW74071.1"/>
    <property type="molecule type" value="Genomic_DNA"/>
</dbReference>
<gene>
    <name evidence="8" type="primary">Dwil\GK21734</name>
    <name evidence="8" type="ORF">Dwil_GK21734</name>
</gene>
<dbReference type="PANTHER" id="PTHR24258">
    <property type="entry name" value="SERINE PROTEASE-RELATED"/>
    <property type="match status" value="1"/>
</dbReference>
<evidence type="ECO:0000313" key="8">
    <source>
        <dbReference type="EMBL" id="EDW74071.1"/>
    </source>
</evidence>
<name>B4MPN2_DROWI</name>
<dbReference type="GO" id="GO:0005576">
    <property type="term" value="C:extracellular region"/>
    <property type="evidence" value="ECO:0007669"/>
    <property type="project" value="UniProtKB-SubCell"/>
</dbReference>
<dbReference type="Proteomes" id="UP000007798">
    <property type="component" value="Unassembled WGS sequence"/>
</dbReference>
<evidence type="ECO:0000256" key="5">
    <source>
        <dbReference type="ARBA" id="ARBA00076468"/>
    </source>
</evidence>
<dbReference type="PROSITE" id="PS50240">
    <property type="entry name" value="TRYPSIN_DOM"/>
    <property type="match status" value="1"/>
</dbReference>
<keyword evidence="2" id="KW-0964">Secreted</keyword>
<protein>
    <recommendedName>
        <fullName evidence="4">Phenoloxidase-activating factor 2</fullName>
    </recommendedName>
    <alternativeName>
        <fullName evidence="5">Prophenoloxidase-activating factor II</fullName>
    </alternativeName>
</protein>
<proteinExistence type="predicted"/>
<dbReference type="InParanoid" id="B4MPN2"/>
<dbReference type="SMART" id="SM00020">
    <property type="entry name" value="Tryp_SPc"/>
    <property type="match status" value="1"/>
</dbReference>
<dbReference type="InterPro" id="IPR001254">
    <property type="entry name" value="Trypsin_dom"/>
</dbReference>
<dbReference type="Pfam" id="PF00089">
    <property type="entry name" value="Trypsin"/>
    <property type="match status" value="1"/>
</dbReference>
<evidence type="ECO:0000256" key="2">
    <source>
        <dbReference type="ARBA" id="ARBA00022525"/>
    </source>
</evidence>
<feature type="signal peptide" evidence="6">
    <location>
        <begin position="1"/>
        <end position="17"/>
    </location>
</feature>
<evidence type="ECO:0000259" key="7">
    <source>
        <dbReference type="PROSITE" id="PS50240"/>
    </source>
</evidence>
<dbReference type="FunFam" id="2.40.10.10:FF:000038">
    <property type="entry name" value="Serine protease"/>
    <property type="match status" value="1"/>
</dbReference>
<dbReference type="SMR" id="B4MPN2"/>
<evidence type="ECO:0000256" key="6">
    <source>
        <dbReference type="SAM" id="SignalP"/>
    </source>
</evidence>
<dbReference type="InterPro" id="IPR009003">
    <property type="entry name" value="Peptidase_S1_PA"/>
</dbReference>
<keyword evidence="6" id="KW-0732">Signal</keyword>
<dbReference type="HOGENOM" id="CLU_006842_0_3_1"/>
<dbReference type="SUPFAM" id="SSF50494">
    <property type="entry name" value="Trypsin-like serine proteases"/>
    <property type="match status" value="1"/>
</dbReference>
<evidence type="ECO:0000256" key="1">
    <source>
        <dbReference type="ARBA" id="ARBA00004613"/>
    </source>
</evidence>
<dbReference type="PANTHER" id="PTHR24258:SF129">
    <property type="entry name" value="LP15124P-RELATED"/>
    <property type="match status" value="1"/>
</dbReference>
<dbReference type="Gene3D" id="2.40.10.10">
    <property type="entry name" value="Trypsin-like serine proteases"/>
    <property type="match status" value="2"/>
</dbReference>
<evidence type="ECO:0000256" key="4">
    <source>
        <dbReference type="ARBA" id="ARBA00068096"/>
    </source>
</evidence>
<dbReference type="InterPro" id="IPR001314">
    <property type="entry name" value="Peptidase_S1A"/>
</dbReference>
<feature type="chain" id="PRO_5002818463" description="Phenoloxidase-activating factor 2" evidence="6">
    <location>
        <begin position="18"/>
        <end position="470"/>
    </location>
</feature>
<dbReference type="AlphaFoldDB" id="B4MPN2"/>
<feature type="domain" description="Peptidase S1" evidence="7">
    <location>
        <begin position="203"/>
        <end position="461"/>
    </location>
</feature>
<dbReference type="PhylomeDB" id="B4MPN2"/>
<dbReference type="STRING" id="7260.B4MPN2"/>
<dbReference type="eggNOG" id="KOG3627">
    <property type="taxonomic scope" value="Eukaryota"/>
</dbReference>
<sequence>MYSSYLWALFILISCHAKVGLTQRNGCKATESCVIEEICTKSDDSGRGLLTPRSFYRYCGNGLVCCDKEQLDNYYFNQEQETIGNPWDTTASTSTSTTEAINFKSGDPAAEDGDDNDDYKSCGGQRLCVPRHLCRTGEVNDDGRYIIRPKIDSASNFGCKYFEICCPVNERVEKKSTRLQPVTTNFTYQGCGYSNPKGLYYDLVGFNDNESLFAQYPWMIALMDIDGKYICGGTLIHSQLVLTTAHNVAKYDADSILARAGDWDLNSQRELHPYQTRRIANKLTHEKYNKANFHNDMALLVLEKPFEISPHIQPICLPPVETVQLQDDLLKAQCIATGWGTPSSPMNLTTATLKMAPEEHLLKRIDLPVVEHSQCQKKLRRTILGLRFRLSPSFICAGGVEGKDTCQGDGGSPLFCTMSGQKDRYQLAGLVSWGIECNNKDFPAAYTNVAYLRDWINGQAQQRGFVLPTP</sequence>
<evidence type="ECO:0000313" key="9">
    <source>
        <dbReference type="Proteomes" id="UP000007798"/>
    </source>
</evidence>
<dbReference type="GO" id="GO:0004252">
    <property type="term" value="F:serine-type endopeptidase activity"/>
    <property type="evidence" value="ECO:0007669"/>
    <property type="project" value="InterPro"/>
</dbReference>
<keyword evidence="9" id="KW-1185">Reference proteome</keyword>
<organism evidence="9">
    <name type="scientific">Drosophila willistoni</name>
    <name type="common">Fruit fly</name>
    <dbReference type="NCBI Taxonomy" id="7260"/>
    <lineage>
        <taxon>Eukaryota</taxon>
        <taxon>Metazoa</taxon>
        <taxon>Ecdysozoa</taxon>
        <taxon>Arthropoda</taxon>
        <taxon>Hexapoda</taxon>
        <taxon>Insecta</taxon>
        <taxon>Pterygota</taxon>
        <taxon>Neoptera</taxon>
        <taxon>Endopterygota</taxon>
        <taxon>Diptera</taxon>
        <taxon>Brachycera</taxon>
        <taxon>Muscomorpha</taxon>
        <taxon>Ephydroidea</taxon>
        <taxon>Drosophilidae</taxon>
        <taxon>Drosophila</taxon>
        <taxon>Sophophora</taxon>
    </lineage>
</organism>
<dbReference type="Pfam" id="PF18322">
    <property type="entry name" value="CLIP_1"/>
    <property type="match status" value="1"/>
</dbReference>
<dbReference type="PRINTS" id="PR00722">
    <property type="entry name" value="CHYMOTRYPSIN"/>
</dbReference>
<dbReference type="InterPro" id="IPR043504">
    <property type="entry name" value="Peptidase_S1_PA_chymotrypsin"/>
</dbReference>
<dbReference type="OrthoDB" id="6261922at2759"/>
<dbReference type="KEGG" id="dwi:6640557"/>